<proteinExistence type="predicted"/>
<keyword evidence="1" id="KW-1133">Transmembrane helix</keyword>
<dbReference type="Pfam" id="PF13349">
    <property type="entry name" value="DUF4097"/>
    <property type="match status" value="1"/>
</dbReference>
<dbReference type="InterPro" id="IPR025164">
    <property type="entry name" value="Toastrack_DUF4097"/>
</dbReference>
<comment type="caution">
    <text evidence="3">The sequence shown here is derived from an EMBL/GenBank/DDBJ whole genome shotgun (WGS) entry which is preliminary data.</text>
</comment>
<dbReference type="RefSeq" id="WP_192026641.1">
    <property type="nucleotide sequence ID" value="NZ_JACYTN010000021.1"/>
</dbReference>
<dbReference type="Pfam" id="PF22564">
    <property type="entry name" value="HAAS"/>
    <property type="match status" value="1"/>
</dbReference>
<protein>
    <submittedName>
        <fullName evidence="3">DUF4097 family beta strand repeat protein</fullName>
    </submittedName>
</protein>
<feature type="domain" description="DUF4097" evidence="2">
    <location>
        <begin position="263"/>
        <end position="432"/>
    </location>
</feature>
<accession>A0ABR9B1T9</accession>
<dbReference type="Proteomes" id="UP000634529">
    <property type="component" value="Unassembled WGS sequence"/>
</dbReference>
<name>A0ABR9B1T9_9BACL</name>
<keyword evidence="4" id="KW-1185">Reference proteome</keyword>
<evidence type="ECO:0000256" key="1">
    <source>
        <dbReference type="SAM" id="Phobius"/>
    </source>
</evidence>
<evidence type="ECO:0000313" key="4">
    <source>
        <dbReference type="Proteomes" id="UP000634529"/>
    </source>
</evidence>
<keyword evidence="1" id="KW-0812">Transmembrane</keyword>
<gene>
    <name evidence="3" type="ORF">IFO66_18775</name>
</gene>
<reference evidence="3 4" key="1">
    <citation type="submission" date="2020-09" db="EMBL/GenBank/DDBJ databases">
        <title>Paenibacillus sp. CAU 1523 isolated from sand of Haeundae Beach.</title>
        <authorList>
            <person name="Kim W."/>
        </authorList>
    </citation>
    <scope>NUCLEOTIDE SEQUENCE [LARGE SCALE GENOMIC DNA]</scope>
    <source>
        <strain evidence="3 4">CAU 1523</strain>
    </source>
</reference>
<evidence type="ECO:0000313" key="3">
    <source>
        <dbReference type="EMBL" id="MBD8500341.1"/>
    </source>
</evidence>
<feature type="transmembrane region" description="Helical" evidence="1">
    <location>
        <begin position="119"/>
        <end position="145"/>
    </location>
</feature>
<dbReference type="EMBL" id="JACYTN010000021">
    <property type="protein sequence ID" value="MBD8500341.1"/>
    <property type="molecule type" value="Genomic_DNA"/>
</dbReference>
<evidence type="ECO:0000259" key="2">
    <source>
        <dbReference type="Pfam" id="PF13349"/>
    </source>
</evidence>
<keyword evidence="1" id="KW-0472">Membrane</keyword>
<sequence length="447" mass="49753">MMNKQEYLALLRFYSQQLSPEVQSDLLSEVEAHFIYGEQQGKTEEQIAEELGDPIEIAKETVGPSYKAPDLSAYQDNSNRTDESLNYSYLHPNYTNYSGYSEAEYPPQSSGLFKAKKSLFTLLSAFTLIVVGGGLLVSTGVAYFIDGPDEKVAASASVESILEDVDKQLEHLEDLGDLVSKEDIKDIVEASTSFAWDDEYSEFEGSHYEGVIKLGDSSKWKDLIIETDLGEVDIEFKQGDHNEIAWKAVTAPSVGERMEATQLKNDQITFELDESDMYANYQYSFVITLQDNYELRKLQLEQELGEINLHGGKFERVEIQMDNGILRASDISSGSMNVELENGSTEFERIDSPIKIESDNGEIKILETTKPVNIKLDLGSVSLEMKKPHNVDVKTNMGAIEIEVPQGAKGKYQAKSGLGEVEVPASYDDGTFRVNAKTDAGTIIIKE</sequence>
<organism evidence="3 4">
    <name type="scientific">Paenibacillus arenosi</name>
    <dbReference type="NCBI Taxonomy" id="2774142"/>
    <lineage>
        <taxon>Bacteria</taxon>
        <taxon>Bacillati</taxon>
        <taxon>Bacillota</taxon>
        <taxon>Bacilli</taxon>
        <taxon>Bacillales</taxon>
        <taxon>Paenibacillaceae</taxon>
        <taxon>Paenibacillus</taxon>
    </lineage>
</organism>